<dbReference type="EC" id="3.5.1.28" evidence="2"/>
<evidence type="ECO:0000259" key="1">
    <source>
        <dbReference type="Pfam" id="PF01520"/>
    </source>
</evidence>
<name>A0A852WMK3_9MICO</name>
<dbReference type="Proteomes" id="UP000573599">
    <property type="component" value="Unassembled WGS sequence"/>
</dbReference>
<dbReference type="RefSeq" id="WP_179421820.1">
    <property type="nucleotide sequence ID" value="NZ_JACCAB010000001.1"/>
</dbReference>
<dbReference type="EMBL" id="JACCAB010000001">
    <property type="protein sequence ID" value="NYG07475.1"/>
    <property type="molecule type" value="Genomic_DNA"/>
</dbReference>
<dbReference type="AlphaFoldDB" id="A0A852WMK3"/>
<proteinExistence type="predicted"/>
<organism evidence="2 3">
    <name type="scientific">Pedococcus badiiscoriae</name>
    <dbReference type="NCBI Taxonomy" id="642776"/>
    <lineage>
        <taxon>Bacteria</taxon>
        <taxon>Bacillati</taxon>
        <taxon>Actinomycetota</taxon>
        <taxon>Actinomycetes</taxon>
        <taxon>Micrococcales</taxon>
        <taxon>Intrasporangiaceae</taxon>
        <taxon>Pedococcus</taxon>
    </lineage>
</organism>
<evidence type="ECO:0000313" key="2">
    <source>
        <dbReference type="EMBL" id="NYG07475.1"/>
    </source>
</evidence>
<sequence length="264" mass="27441">MAVVTPAMAGTPGAVAAARPLGACASGLPVSHRTVVFLDPGHGANVAPTKATSGGSTGIYSGENTSGGGEDANVFTVALRAKALLEQAGYKVVLSRTSNPDRLRRTLWQKGNAAETANSGKPADIAVSLHTDAKANIGAGQIYYDNQGGYRQNNSNSTRRVFDNPAVAAKSKAYGVQFQKVRNSLQGTWIGLYAGHHFAASRNLGSYGTIPIVMLSAQHVPWVYNEFGRTTSSGLSSHDISVYVTSVVRGVEHSIGPAVVGCTP</sequence>
<dbReference type="Gene3D" id="3.40.630.40">
    <property type="entry name" value="Zn-dependent exopeptidases"/>
    <property type="match status" value="1"/>
</dbReference>
<dbReference type="SUPFAM" id="SSF53187">
    <property type="entry name" value="Zn-dependent exopeptidases"/>
    <property type="match status" value="1"/>
</dbReference>
<evidence type="ECO:0000313" key="3">
    <source>
        <dbReference type="Proteomes" id="UP000573599"/>
    </source>
</evidence>
<dbReference type="GO" id="GO:0008745">
    <property type="term" value="F:N-acetylmuramoyl-L-alanine amidase activity"/>
    <property type="evidence" value="ECO:0007669"/>
    <property type="project" value="UniProtKB-EC"/>
</dbReference>
<comment type="caution">
    <text evidence="2">The sequence shown here is derived from an EMBL/GenBank/DDBJ whole genome shotgun (WGS) entry which is preliminary data.</text>
</comment>
<feature type="domain" description="MurNAc-LAA" evidence="1">
    <location>
        <begin position="36"/>
        <end position="177"/>
    </location>
</feature>
<accession>A0A852WMK3</accession>
<keyword evidence="3" id="KW-1185">Reference proteome</keyword>
<gene>
    <name evidence="2" type="ORF">BJ986_001962</name>
</gene>
<keyword evidence="2" id="KW-0378">Hydrolase</keyword>
<reference evidence="2 3" key="1">
    <citation type="submission" date="2020-07" db="EMBL/GenBank/DDBJ databases">
        <title>Sequencing the genomes of 1000 actinobacteria strains.</title>
        <authorList>
            <person name="Klenk H.-P."/>
        </authorList>
    </citation>
    <scope>NUCLEOTIDE SEQUENCE [LARGE SCALE GENOMIC DNA]</scope>
    <source>
        <strain evidence="2 3">DSM 23987</strain>
    </source>
</reference>
<dbReference type="Pfam" id="PF01520">
    <property type="entry name" value="Amidase_3"/>
    <property type="match status" value="1"/>
</dbReference>
<protein>
    <submittedName>
        <fullName evidence="2">N-acetylmuramoyl-L-alanine amidase</fullName>
        <ecNumber evidence="2">3.5.1.28</ecNumber>
    </submittedName>
</protein>
<dbReference type="GO" id="GO:0009253">
    <property type="term" value="P:peptidoglycan catabolic process"/>
    <property type="evidence" value="ECO:0007669"/>
    <property type="project" value="InterPro"/>
</dbReference>
<dbReference type="InterPro" id="IPR002508">
    <property type="entry name" value="MurNAc-LAA_cat"/>
</dbReference>